<dbReference type="EMBL" id="HE575321">
    <property type="protein sequence ID" value="CCC92462.1"/>
    <property type="molecule type" value="Genomic_DNA"/>
</dbReference>
<organism evidence="3 4">
    <name type="scientific">Trypanosoma congolense (strain IL3000)</name>
    <dbReference type="NCBI Taxonomy" id="1068625"/>
    <lineage>
        <taxon>Eukaryota</taxon>
        <taxon>Discoba</taxon>
        <taxon>Euglenozoa</taxon>
        <taxon>Kinetoplastea</taxon>
        <taxon>Metakinetoplastina</taxon>
        <taxon>Trypanosomatida</taxon>
        <taxon>Trypanosomatidae</taxon>
        <taxon>Trypanosoma</taxon>
        <taxon>Nannomonas</taxon>
    </lineage>
</organism>
<protein>
    <submittedName>
        <fullName evidence="3">Uncharacterized protein</fullName>
    </submittedName>
</protein>
<keyword evidence="4" id="KW-1185">Reference proteome</keyword>
<name>F9WFJ4_TRYCI</name>
<reference evidence="3 4" key="2">
    <citation type="journal article" date="2012" name="Proc. Natl. Acad. Sci. U.S.A.">
        <title>Antigenic diversity is generated by distinct evolutionary mechanisms in African trypanosome species.</title>
        <authorList>
            <person name="Jackson A.P."/>
            <person name="Berry A."/>
            <person name="Aslett M."/>
            <person name="Allison H.C."/>
            <person name="Burton P."/>
            <person name="Vavrova-Anderson J."/>
            <person name="Brown R."/>
            <person name="Browne H."/>
            <person name="Corton N."/>
            <person name="Hauser H."/>
            <person name="Gamble J."/>
            <person name="Gilderthorp R."/>
            <person name="Marcello L."/>
            <person name="McQuillan J."/>
            <person name="Otto T.D."/>
            <person name="Quail M.A."/>
            <person name="Sanders M.J."/>
            <person name="van Tonder A."/>
            <person name="Ginger M.L."/>
            <person name="Field M.C."/>
            <person name="Barry J.D."/>
            <person name="Hertz-Fowler C."/>
            <person name="Berriman M."/>
        </authorList>
    </citation>
    <scope>NUCLEOTIDE SEQUENCE [LARGE SCALE GENOMIC DNA]</scope>
    <source>
        <strain evidence="3 4">IL3000</strain>
    </source>
</reference>
<evidence type="ECO:0000313" key="2">
    <source>
        <dbReference type="EMBL" id="CCC92462.1"/>
    </source>
</evidence>
<keyword evidence="1" id="KW-1133">Transmembrane helix</keyword>
<evidence type="ECO:0000256" key="1">
    <source>
        <dbReference type="SAM" id="Phobius"/>
    </source>
</evidence>
<dbReference type="AlphaFoldDB" id="F9WFJ4"/>
<sequence length="149" mass="16776">MWHAQKGHMARIVVRNSLSYSILLRSSKVSGHSVPILLSYQLRERGIRFTGVRETFFWIAIVVQPCPILYWPLFGTQVFIGSVKGASLAIFSFRRVSFVLYLDHPRRGTSGRVTLHPLPTSTKLDCCDSCPILERVKCGNGDGNAHINF</sequence>
<dbReference type="Proteomes" id="UP000000702">
    <property type="component" value="Unassembled WGS sequence"/>
</dbReference>
<reference evidence="4" key="1">
    <citation type="submission" date="2011-07" db="EMBL/GenBank/DDBJ databases">
        <title>Divergent evolution of antigenic variation in African trypanosomes.</title>
        <authorList>
            <person name="Jackson A.P."/>
            <person name="Berry A."/>
            <person name="Allison H.C."/>
            <person name="Burton P."/>
            <person name="Anderson J."/>
            <person name="Aslett M."/>
            <person name="Brown R."/>
            <person name="Corton N."/>
            <person name="Harris D."/>
            <person name="Hauser H."/>
            <person name="Gamble J."/>
            <person name="Gilderthorp R."/>
            <person name="McQuillan J."/>
            <person name="Quail M.A."/>
            <person name="Sanders M."/>
            <person name="Van Tonder A."/>
            <person name="Ginger M.L."/>
            <person name="Donelson J.E."/>
            <person name="Field M.C."/>
            <person name="Barry J.D."/>
            <person name="Berriman M."/>
            <person name="Hertz-Fowler C."/>
        </authorList>
    </citation>
    <scope>NUCLEOTIDE SEQUENCE [LARGE SCALE GENOMIC DNA]</scope>
    <source>
        <strain evidence="4">IL3000</strain>
    </source>
</reference>
<keyword evidence="1" id="KW-0472">Membrane</keyword>
<dbReference type="EMBL" id="CAEQ01002153">
    <property type="protein sequence ID" value="CCD16068.1"/>
    <property type="molecule type" value="Genomic_DNA"/>
</dbReference>
<accession>F9WFJ4</accession>
<feature type="transmembrane region" description="Helical" evidence="1">
    <location>
        <begin position="55"/>
        <end position="73"/>
    </location>
</feature>
<proteinExistence type="predicted"/>
<keyword evidence="1" id="KW-0812">Transmembrane</keyword>
<evidence type="ECO:0000313" key="3">
    <source>
        <dbReference type="EMBL" id="CCD16068.1"/>
    </source>
</evidence>
<gene>
    <name evidence="3" type="ORF">TCIL3000_0_10320</name>
    <name evidence="2" type="ORF">TCIL3000_8_6890</name>
</gene>
<evidence type="ECO:0000313" key="4">
    <source>
        <dbReference type="Proteomes" id="UP000000702"/>
    </source>
</evidence>